<dbReference type="InterPro" id="IPR000073">
    <property type="entry name" value="AB_hydrolase_1"/>
</dbReference>
<accession>U2EKU6</accession>
<sequence length="303" mass="33472">MALLEDFTRTYVDTEAGPIHLAHAGVGPPLLLLHGYPQTHAMWHSVAPRLAAHFHVICPDLRGYGDSAKPAGGADHAGYSKRAMAQDCIDVMQALGYTRFDVIGHDRGARVGHRLTLDHPAAVARLVVLDIAPTLAMFESTNQAFATGYYHWFFLIQPDGLPERMIGADPTYYLREKLARWSGPNARFTPDAVAEYARCFSDPACIHASCEDYRAAAGIDLEHDRVDRDAGHRVDCPLLVLWGAHGFVHRMYDVLAVWRAYASAVTGRALDSGHFVAEEAPDALYVELQRFFGITGPSRYDVE</sequence>
<dbReference type="eggNOG" id="COG0596">
    <property type="taxonomic scope" value="Bacteria"/>
</dbReference>
<proteinExistence type="predicted"/>
<keyword evidence="1 3" id="KW-0378">Hydrolase</keyword>
<dbReference type="Proteomes" id="UP000006242">
    <property type="component" value="Unassembled WGS sequence"/>
</dbReference>
<dbReference type="GO" id="GO:0018785">
    <property type="term" value="F:haloacetate dehalogenase activity"/>
    <property type="evidence" value="ECO:0007669"/>
    <property type="project" value="UniProtKB-EC"/>
</dbReference>
<dbReference type="PRINTS" id="PR00412">
    <property type="entry name" value="EPOXHYDRLASE"/>
</dbReference>
<feature type="domain" description="AB hydrolase-1" evidence="2">
    <location>
        <begin position="28"/>
        <end position="281"/>
    </location>
</feature>
<gene>
    <name evidence="3" type="ORF">SSPSH_002646</name>
</gene>
<dbReference type="PANTHER" id="PTHR43329">
    <property type="entry name" value="EPOXIDE HYDROLASE"/>
    <property type="match status" value="1"/>
</dbReference>
<protein>
    <submittedName>
        <fullName evidence="3">Haloacetate dehalogenase protein</fullName>
        <ecNumber evidence="3">3.8.1.3</ecNumber>
    </submittedName>
</protein>
<evidence type="ECO:0000259" key="2">
    <source>
        <dbReference type="Pfam" id="PF00561"/>
    </source>
</evidence>
<dbReference type="InterPro" id="IPR029058">
    <property type="entry name" value="AB_hydrolase_fold"/>
</dbReference>
<dbReference type="EMBL" id="AFNV02000018">
    <property type="protein sequence ID" value="ERJ18540.1"/>
    <property type="molecule type" value="Genomic_DNA"/>
</dbReference>
<dbReference type="STRING" id="1033802.SSPSH_002646"/>
<dbReference type="SUPFAM" id="SSF53474">
    <property type="entry name" value="alpha/beta-Hydrolases"/>
    <property type="match status" value="1"/>
</dbReference>
<dbReference type="Pfam" id="PF00561">
    <property type="entry name" value="Abhydrolase_1"/>
    <property type="match status" value="1"/>
</dbReference>
<organism evidence="3 4">
    <name type="scientific">Salinisphaera shabanensis E1L3A</name>
    <dbReference type="NCBI Taxonomy" id="1033802"/>
    <lineage>
        <taxon>Bacteria</taxon>
        <taxon>Pseudomonadati</taxon>
        <taxon>Pseudomonadota</taxon>
        <taxon>Gammaproteobacteria</taxon>
        <taxon>Salinisphaerales</taxon>
        <taxon>Salinisphaeraceae</taxon>
        <taxon>Salinisphaera</taxon>
    </lineage>
</organism>
<dbReference type="InterPro" id="IPR000639">
    <property type="entry name" value="Epox_hydrolase-like"/>
</dbReference>
<evidence type="ECO:0000313" key="3">
    <source>
        <dbReference type="EMBL" id="ERJ18540.1"/>
    </source>
</evidence>
<comment type="caution">
    <text evidence="3">The sequence shown here is derived from an EMBL/GenBank/DDBJ whole genome shotgun (WGS) entry which is preliminary data.</text>
</comment>
<dbReference type="OrthoDB" id="9780765at2"/>
<keyword evidence="4" id="KW-1185">Reference proteome</keyword>
<dbReference type="RefSeq" id="WP_006914713.1">
    <property type="nucleotide sequence ID" value="NZ_AFNV02000018.1"/>
</dbReference>
<reference evidence="3 4" key="2">
    <citation type="journal article" date="2013" name="PLoS ONE">
        <title>INDIGO - INtegrated Data Warehouse of MIcrobial GenOmes with Examples from the Red Sea Extremophiles.</title>
        <authorList>
            <person name="Alam I."/>
            <person name="Antunes A."/>
            <person name="Kamau A.A."/>
            <person name="Ba Alawi W."/>
            <person name="Kalkatawi M."/>
            <person name="Stingl U."/>
            <person name="Bajic V.B."/>
        </authorList>
    </citation>
    <scope>NUCLEOTIDE SEQUENCE [LARGE SCALE GENOMIC DNA]</scope>
    <source>
        <strain evidence="3 4">E1L3A</strain>
    </source>
</reference>
<evidence type="ECO:0000313" key="4">
    <source>
        <dbReference type="Proteomes" id="UP000006242"/>
    </source>
</evidence>
<reference evidence="3 4" key="1">
    <citation type="journal article" date="2011" name="J. Bacteriol.">
        <title>Genome sequence of Salinisphaera shabanensis, a gammaproteobacterium from the harsh, variable environment of the brine-seawater interface of the Shaban Deep in the Red Sea.</title>
        <authorList>
            <person name="Antunes A."/>
            <person name="Alam I."/>
            <person name="Bajic V.B."/>
            <person name="Stingl U."/>
        </authorList>
    </citation>
    <scope>NUCLEOTIDE SEQUENCE [LARGE SCALE GENOMIC DNA]</scope>
    <source>
        <strain evidence="3 4">E1L3A</strain>
    </source>
</reference>
<evidence type="ECO:0000256" key="1">
    <source>
        <dbReference type="ARBA" id="ARBA00022801"/>
    </source>
</evidence>
<dbReference type="EC" id="3.8.1.3" evidence="3"/>
<dbReference type="Gene3D" id="3.40.50.1820">
    <property type="entry name" value="alpha/beta hydrolase"/>
    <property type="match status" value="1"/>
</dbReference>
<name>U2EKU6_9GAMM</name>
<dbReference type="AlphaFoldDB" id="U2EKU6"/>